<feature type="chain" id="PRO_5019247636" evidence="1">
    <location>
        <begin position="26"/>
        <end position="153"/>
    </location>
</feature>
<evidence type="ECO:0000313" key="2">
    <source>
        <dbReference type="EMBL" id="RGR68869.1"/>
    </source>
</evidence>
<dbReference type="RefSeq" id="WP_005682582.1">
    <property type="nucleotide sequence ID" value="NZ_CABMOQ010000021.1"/>
</dbReference>
<evidence type="ECO:0000313" key="3">
    <source>
        <dbReference type="Proteomes" id="UP000284205"/>
    </source>
</evidence>
<evidence type="ECO:0000256" key="1">
    <source>
        <dbReference type="SAM" id="SignalP"/>
    </source>
</evidence>
<dbReference type="GeneID" id="75111334"/>
<protein>
    <submittedName>
        <fullName evidence="2">Uncharacterized protein</fullName>
    </submittedName>
</protein>
<reference evidence="2 3" key="1">
    <citation type="submission" date="2018-08" db="EMBL/GenBank/DDBJ databases">
        <title>A genome reference for cultivated species of the human gut microbiota.</title>
        <authorList>
            <person name="Zou Y."/>
            <person name="Xue W."/>
            <person name="Luo G."/>
        </authorList>
    </citation>
    <scope>NUCLEOTIDE SEQUENCE [LARGE SCALE GENOMIC DNA]</scope>
    <source>
        <strain evidence="2 3">AF24-29LB</strain>
    </source>
</reference>
<accession>A0A412FL29</accession>
<keyword evidence="1" id="KW-0732">Signal</keyword>
<dbReference type="Proteomes" id="UP000284205">
    <property type="component" value="Unassembled WGS sequence"/>
</dbReference>
<comment type="caution">
    <text evidence="2">The sequence shown here is derived from an EMBL/GenBank/DDBJ whole genome shotgun (WGS) entry which is preliminary data.</text>
</comment>
<dbReference type="AlphaFoldDB" id="A0A412FL29"/>
<name>A0A412FL29_9BACE</name>
<feature type="signal peptide" evidence="1">
    <location>
        <begin position="1"/>
        <end position="25"/>
    </location>
</feature>
<organism evidence="2 3">
    <name type="scientific">Bacteroides caccae</name>
    <dbReference type="NCBI Taxonomy" id="47678"/>
    <lineage>
        <taxon>Bacteria</taxon>
        <taxon>Pseudomonadati</taxon>
        <taxon>Bacteroidota</taxon>
        <taxon>Bacteroidia</taxon>
        <taxon>Bacteroidales</taxon>
        <taxon>Bacteroidaceae</taxon>
        <taxon>Bacteroides</taxon>
    </lineage>
</organism>
<dbReference type="EMBL" id="QRUO01000015">
    <property type="protein sequence ID" value="RGR68869.1"/>
    <property type="molecule type" value="Genomic_DNA"/>
</dbReference>
<gene>
    <name evidence="2" type="ORF">DWY26_15290</name>
</gene>
<sequence length="153" mass="15951">MKKNKIVVLAGMALLMVGTILNVHDALNEFGVMEISLHPQVMAQTGTTSGTTTNMGKQLETDVKCTKTTTTSSSSSVTTGTRTDTNINGGISVGNGIISGSIGGDHSWGSNSSSGSSTTTTETVVQEFNAKKYYCGPATNYVEVCSITDPCRQ</sequence>
<proteinExistence type="predicted"/>